<dbReference type="HOGENOM" id="CLU_155012_0_0_2"/>
<name>A7IA33_METB6</name>
<dbReference type="STRING" id="456442.Mboo_2080"/>
<evidence type="ECO:0000313" key="1">
    <source>
        <dbReference type="EMBL" id="ABS56594.1"/>
    </source>
</evidence>
<reference evidence="2" key="1">
    <citation type="journal article" date="2015" name="Microbiology">
        <title>Genome of Methanoregula boonei 6A8 reveals adaptations to oligotrophic peatland environments.</title>
        <authorList>
            <person name="Braeuer S."/>
            <person name="Cadillo-Quiroz H."/>
            <person name="Kyrpides N."/>
            <person name="Woyke T."/>
            <person name="Goodwin L."/>
            <person name="Detter C."/>
            <person name="Podell S."/>
            <person name="Yavitt J.B."/>
            <person name="Zinder S.H."/>
        </authorList>
    </citation>
    <scope>NUCLEOTIDE SEQUENCE [LARGE SCALE GENOMIC DNA]</scope>
    <source>
        <strain evidence="2">DSM 21154 / JCM 14090 / 6A8</strain>
    </source>
</reference>
<dbReference type="GeneID" id="5409789"/>
<protein>
    <submittedName>
        <fullName evidence="1">Uncharacterized protein</fullName>
    </submittedName>
</protein>
<dbReference type="eggNOG" id="arCOG06905">
    <property type="taxonomic scope" value="Archaea"/>
</dbReference>
<accession>A7IA33</accession>
<dbReference type="AlphaFoldDB" id="A7IA33"/>
<proteinExistence type="predicted"/>
<dbReference type="Proteomes" id="UP000002408">
    <property type="component" value="Chromosome"/>
</dbReference>
<dbReference type="OrthoDB" id="115657at2157"/>
<dbReference type="RefSeq" id="WP_012107650.1">
    <property type="nucleotide sequence ID" value="NC_009712.1"/>
</dbReference>
<sequence>MMQKAGYLRRTGCRAIDREGRLQEVVELHIMGTRYAIRLADLAKGISGRQVVIQIEALAREWDYYLGATCGLAQMSASGKALNLELFEAGTFTLSLATLRATLYGRDKLAPIARIPEQPSSPVWKDRRLTGQQQISALV</sequence>
<keyword evidence="2" id="KW-1185">Reference proteome</keyword>
<dbReference type="EMBL" id="CP000780">
    <property type="protein sequence ID" value="ABS56594.1"/>
    <property type="molecule type" value="Genomic_DNA"/>
</dbReference>
<organism evidence="1 2">
    <name type="scientific">Methanoregula boonei (strain DSM 21154 / JCM 14090 / 6A8)</name>
    <dbReference type="NCBI Taxonomy" id="456442"/>
    <lineage>
        <taxon>Archaea</taxon>
        <taxon>Methanobacteriati</taxon>
        <taxon>Methanobacteriota</taxon>
        <taxon>Stenosarchaea group</taxon>
        <taxon>Methanomicrobia</taxon>
        <taxon>Methanomicrobiales</taxon>
        <taxon>Methanoregulaceae</taxon>
        <taxon>Methanoregula</taxon>
    </lineage>
</organism>
<gene>
    <name evidence="1" type="ordered locus">Mboo_2080</name>
</gene>
<dbReference type="KEGG" id="mbn:Mboo_2080"/>
<evidence type="ECO:0000313" key="2">
    <source>
        <dbReference type="Proteomes" id="UP000002408"/>
    </source>
</evidence>